<accession>A0A7D1KMN5</accession>
<dbReference type="SMR" id="A0A7D1KMN5"/>
<keyword evidence="7 14" id="KW-0472">Membrane</keyword>
<proteinExistence type="evidence at transcript level"/>
<dbReference type="EMBL" id="MN066139">
    <property type="protein sequence ID" value="QIH55563.1"/>
    <property type="molecule type" value="mRNA"/>
</dbReference>
<evidence type="ECO:0000256" key="5">
    <source>
        <dbReference type="ARBA" id="ARBA00022692"/>
    </source>
</evidence>
<dbReference type="PANTHER" id="PTHR11923">
    <property type="entry name" value="SCAVENGER RECEPTOR CLASS B TYPE-1 SR-B1"/>
    <property type="match status" value="1"/>
</dbReference>
<keyword evidence="10" id="KW-0325">Glycoprotein</keyword>
<feature type="compositionally biased region" description="Polar residues" evidence="13">
    <location>
        <begin position="734"/>
        <end position="743"/>
    </location>
</feature>
<evidence type="ECO:0000256" key="10">
    <source>
        <dbReference type="ARBA" id="ARBA00023180"/>
    </source>
</evidence>
<keyword evidence="8" id="KW-1015">Disulfide bond</keyword>
<evidence type="ECO:0000256" key="9">
    <source>
        <dbReference type="ARBA" id="ARBA00023170"/>
    </source>
</evidence>
<dbReference type="AlphaFoldDB" id="A0A7D1KMN5"/>
<feature type="transmembrane region" description="Helical" evidence="14">
    <location>
        <begin position="32"/>
        <end position="52"/>
    </location>
</feature>
<dbReference type="PRINTS" id="PR01609">
    <property type="entry name" value="CD36FAMILY"/>
</dbReference>
<evidence type="ECO:0000256" key="1">
    <source>
        <dbReference type="ARBA" id="ARBA00004189"/>
    </source>
</evidence>
<comment type="similarity">
    <text evidence="3">Belongs to the CD36 family.</text>
</comment>
<dbReference type="GO" id="GO:0005737">
    <property type="term" value="C:cytoplasm"/>
    <property type="evidence" value="ECO:0007669"/>
    <property type="project" value="TreeGrafter"/>
</dbReference>
<evidence type="ECO:0000256" key="13">
    <source>
        <dbReference type="SAM" id="MobiDB-lite"/>
    </source>
</evidence>
<dbReference type="GeneID" id="122248256"/>
<name>A0A7D1KMN5_PENJP</name>
<dbReference type="Pfam" id="PF01130">
    <property type="entry name" value="CD36"/>
    <property type="match status" value="1"/>
</dbReference>
<feature type="compositionally biased region" description="Acidic residues" evidence="13">
    <location>
        <begin position="577"/>
        <end position="588"/>
    </location>
</feature>
<keyword evidence="4" id="KW-1003">Cell membrane</keyword>
<dbReference type="RefSeq" id="XP_042864096.1">
    <property type="nucleotide sequence ID" value="XM_043008162.1"/>
</dbReference>
<evidence type="ECO:0000256" key="3">
    <source>
        <dbReference type="ARBA" id="ARBA00010532"/>
    </source>
</evidence>
<feature type="compositionally biased region" description="Basic and acidic residues" evidence="13">
    <location>
        <begin position="553"/>
        <end position="568"/>
    </location>
</feature>
<evidence type="ECO:0000256" key="6">
    <source>
        <dbReference type="ARBA" id="ARBA00022989"/>
    </source>
</evidence>
<evidence type="ECO:0000256" key="4">
    <source>
        <dbReference type="ARBA" id="ARBA00022475"/>
    </source>
</evidence>
<dbReference type="PANTHER" id="PTHR11923:SF110">
    <property type="entry name" value="SCAVENGER RECEPTOR CLASS B MEMBER 1"/>
    <property type="match status" value="1"/>
</dbReference>
<feature type="compositionally biased region" description="Polar residues" evidence="13">
    <location>
        <begin position="599"/>
        <end position="615"/>
    </location>
</feature>
<keyword evidence="9 15" id="KW-0675">Receptor</keyword>
<evidence type="ECO:0000313" key="15">
    <source>
        <dbReference type="EMBL" id="QIH55563.1"/>
    </source>
</evidence>
<dbReference type="GO" id="GO:0005044">
    <property type="term" value="F:scavenger receptor activity"/>
    <property type="evidence" value="ECO:0007669"/>
    <property type="project" value="TreeGrafter"/>
</dbReference>
<dbReference type="OrthoDB" id="18585at2759"/>
<keyword evidence="6 14" id="KW-1133">Transmembrane helix</keyword>
<dbReference type="InterPro" id="IPR002159">
    <property type="entry name" value="CD36_fam"/>
</dbReference>
<dbReference type="GO" id="GO:0005901">
    <property type="term" value="C:caveola"/>
    <property type="evidence" value="ECO:0007669"/>
    <property type="project" value="UniProtKB-SubCell"/>
</dbReference>
<keyword evidence="5 14" id="KW-0812">Transmembrane</keyword>
<comment type="subcellular location">
    <subcellularLocation>
        <location evidence="2">Cell membrane</location>
        <topology evidence="2">Multi-pass membrane protein</topology>
    </subcellularLocation>
    <subcellularLocation>
        <location evidence="1">Membrane</location>
        <location evidence="1">Caveola</location>
        <topology evidence="1">Multi-pass membrane protein</topology>
    </subcellularLocation>
</comment>
<feature type="region of interest" description="Disordered" evidence="13">
    <location>
        <begin position="521"/>
        <end position="754"/>
    </location>
</feature>
<evidence type="ECO:0000256" key="8">
    <source>
        <dbReference type="ARBA" id="ARBA00023157"/>
    </source>
</evidence>
<evidence type="ECO:0000256" key="12">
    <source>
        <dbReference type="ARBA" id="ARBA00042244"/>
    </source>
</evidence>
<reference evidence="15" key="1">
    <citation type="submission" date="2019-06" db="EMBL/GenBank/DDBJ databases">
        <title>Class B scavenger receptor 2 acts as a signal transduction receptor of IMD pathway in shrimp immunity.</title>
        <authorList>
            <person name="Wang J.-X."/>
        </authorList>
    </citation>
    <scope>NUCLEOTIDE SEQUENCE</scope>
</reference>
<feature type="compositionally biased region" description="Pro residues" evidence="13">
    <location>
        <begin position="694"/>
        <end position="707"/>
    </location>
</feature>
<organism evidence="15">
    <name type="scientific">Penaeus japonicus</name>
    <name type="common">Kuruma prawn</name>
    <name type="synonym">Marsupenaeus japonicus</name>
    <dbReference type="NCBI Taxonomy" id="27405"/>
    <lineage>
        <taxon>Eukaryota</taxon>
        <taxon>Metazoa</taxon>
        <taxon>Ecdysozoa</taxon>
        <taxon>Arthropoda</taxon>
        <taxon>Crustacea</taxon>
        <taxon>Multicrustacea</taxon>
        <taxon>Malacostraca</taxon>
        <taxon>Eumalacostraca</taxon>
        <taxon>Eucarida</taxon>
        <taxon>Decapoda</taxon>
        <taxon>Dendrobranchiata</taxon>
        <taxon>Penaeoidea</taxon>
        <taxon>Penaeidae</taxon>
        <taxon>Penaeus</taxon>
    </lineage>
</organism>
<evidence type="ECO:0000256" key="2">
    <source>
        <dbReference type="ARBA" id="ARBA00004651"/>
    </source>
</evidence>
<evidence type="ECO:0000256" key="14">
    <source>
        <dbReference type="SAM" id="Phobius"/>
    </source>
</evidence>
<evidence type="ECO:0000256" key="11">
    <source>
        <dbReference type="ARBA" id="ARBA00040821"/>
    </source>
</evidence>
<sequence>MGEVAEESFDNYGNNRMKTVVDRVNRNARCRCCLWMVALWCAATVIFMLAGYDRVVHSVAVDQMVLKQGSQKYEAWVDTPVPVYYKVFVFNLTNPEQFMAGARPRVQERGPYVYLLKESKEEIKFHKNGSVTYRTRPLYFFQPDMSAGSEDDVIISVNIPFVNAADAVKDQGFLRMVIQIAKKIHGFKTLRKLTVGELLWGHKSRVMDWARTLQELPYPHQLFGLLVGFNDSMQEPYTMHTGKGDSAKMNQIIAWNGRERLDFWSGDLCNEIRGTDANGFAPGVSKQDTLYIFNGQLCRAIPLVYNETVFQSGIAAFRFVPPDDVFAYGKANPHNSCYCSGGGCPPTGILDMKPCYWGASVGFSFPHFYKADPKLRHVVRGLRPDEKKHRTEFDIYPDLGVPLRVKLRMQMNVMLDRNQALERARHFDVVLPIFWFEVGVDSLPGEVVGLLKLAQNLPPVVKTTSVTLCTALTLIFLMLLLAQTVAAWCGWGSSGASKRPHTPEHLPAHHHYRTSTPPWDFEDMHKARNGSPNGYKEPLGTSLPQPGIDIPIIDDHTLLPPYRRRDTSDSATASAPPDEEDDDDDQVDGDQIPPPYSPGPQQRTPSTVSVEIHTTASDDDLPDLPVDPPLMHTVPAEQCPPEYHEAMEDLPLPEDLDEPQKVTPSTPPPQPGEAVVAPLARIDETRLDGSTGPSNPPTPPQRPPRSPKSPRRQSPSRSTPSPRPTAPLATSSPHGSNGVSASRSDLPPPLESDL</sequence>
<protein>
    <recommendedName>
        <fullName evidence="11">Scavenger receptor class B member 1</fullName>
    </recommendedName>
    <alternativeName>
        <fullName evidence="12">SR-BI</fullName>
    </alternativeName>
</protein>
<evidence type="ECO:0000256" key="7">
    <source>
        <dbReference type="ARBA" id="ARBA00023136"/>
    </source>
</evidence>
<feature type="compositionally biased region" description="Low complexity" evidence="13">
    <location>
        <begin position="712"/>
        <end position="733"/>
    </location>
</feature>